<organism evidence="18">
    <name type="scientific">Hirondellea gigas</name>
    <dbReference type="NCBI Taxonomy" id="1518452"/>
    <lineage>
        <taxon>Eukaryota</taxon>
        <taxon>Metazoa</taxon>
        <taxon>Ecdysozoa</taxon>
        <taxon>Arthropoda</taxon>
        <taxon>Crustacea</taxon>
        <taxon>Multicrustacea</taxon>
        <taxon>Malacostraca</taxon>
        <taxon>Eumalacostraca</taxon>
        <taxon>Peracarida</taxon>
        <taxon>Amphipoda</taxon>
        <taxon>Amphilochidea</taxon>
        <taxon>Lysianassida</taxon>
        <taxon>Lysianassidira</taxon>
        <taxon>Lysianassoidea</taxon>
        <taxon>Lysianassidae</taxon>
        <taxon>Hirondellea</taxon>
    </lineage>
</organism>
<accession>A0A2P2I4W3</accession>
<dbReference type="Pfam" id="PF01180">
    <property type="entry name" value="DHO_dh"/>
    <property type="match status" value="1"/>
</dbReference>
<dbReference type="PROSITE" id="PS00911">
    <property type="entry name" value="DHODEHASE_1"/>
    <property type="match status" value="1"/>
</dbReference>
<evidence type="ECO:0000256" key="14">
    <source>
        <dbReference type="ARBA" id="ARBA00023136"/>
    </source>
</evidence>
<dbReference type="CDD" id="cd04738">
    <property type="entry name" value="DHOD_2_like"/>
    <property type="match status" value="1"/>
</dbReference>
<comment type="catalytic activity">
    <reaction evidence="15 16">
        <text>(S)-dihydroorotate + a quinone = orotate + a quinol</text>
        <dbReference type="Rhea" id="RHEA:30187"/>
        <dbReference type="ChEBI" id="CHEBI:24646"/>
        <dbReference type="ChEBI" id="CHEBI:30839"/>
        <dbReference type="ChEBI" id="CHEBI:30864"/>
        <dbReference type="ChEBI" id="CHEBI:132124"/>
        <dbReference type="EC" id="1.3.5.2"/>
    </reaction>
</comment>
<protein>
    <recommendedName>
        <fullName evidence="5 16">Dihydroorotate dehydrogenase (quinone), mitochondrial</fullName>
        <shortName evidence="16">DHOdehase</shortName>
        <ecNumber evidence="4 16">1.3.5.2</ecNumber>
    </recommendedName>
</protein>
<evidence type="ECO:0000256" key="16">
    <source>
        <dbReference type="RuleBase" id="RU361255"/>
    </source>
</evidence>
<feature type="domain" description="Dihydroorotate dehydrogenase catalytic" evidence="17">
    <location>
        <begin position="122"/>
        <end position="430"/>
    </location>
</feature>
<evidence type="ECO:0000313" key="18">
    <source>
        <dbReference type="EMBL" id="LAB69073.1"/>
    </source>
</evidence>
<keyword evidence="10" id="KW-0809">Transit peptide</keyword>
<keyword evidence="12 16" id="KW-0560">Oxidoreductase</keyword>
<comment type="subcellular location">
    <subcellularLocation>
        <location evidence="1 16">Mitochondrion inner membrane</location>
        <topology evidence="1 16">Single-pass membrane protein</topology>
    </subcellularLocation>
</comment>
<evidence type="ECO:0000256" key="15">
    <source>
        <dbReference type="ARBA" id="ARBA00048639"/>
    </source>
</evidence>
<dbReference type="Gene3D" id="3.20.20.70">
    <property type="entry name" value="Aldolase class I"/>
    <property type="match status" value="1"/>
</dbReference>
<dbReference type="GO" id="GO:0106430">
    <property type="term" value="F:dihydroorotate dehydrogenase (quinone) activity"/>
    <property type="evidence" value="ECO:0007669"/>
    <property type="project" value="UniProtKB-EC"/>
</dbReference>
<feature type="transmembrane region" description="Helical" evidence="16">
    <location>
        <begin position="49"/>
        <end position="68"/>
    </location>
</feature>
<evidence type="ECO:0000256" key="7">
    <source>
        <dbReference type="ARBA" id="ARBA00022643"/>
    </source>
</evidence>
<keyword evidence="8 16" id="KW-0812">Transmembrane</keyword>
<evidence type="ECO:0000256" key="1">
    <source>
        <dbReference type="ARBA" id="ARBA00004434"/>
    </source>
</evidence>
<dbReference type="UniPathway" id="UPA00070">
    <property type="reaction ID" value="UER00946"/>
</dbReference>
<dbReference type="AlphaFoldDB" id="A0A2P2I4W3"/>
<dbReference type="EMBL" id="IACT01003338">
    <property type="protein sequence ID" value="LAC22586.1"/>
    <property type="molecule type" value="mRNA"/>
</dbReference>
<evidence type="ECO:0000256" key="6">
    <source>
        <dbReference type="ARBA" id="ARBA00022630"/>
    </source>
</evidence>
<evidence type="ECO:0000256" key="13">
    <source>
        <dbReference type="ARBA" id="ARBA00023128"/>
    </source>
</evidence>
<keyword evidence="6 16" id="KW-0285">Flavoprotein</keyword>
<dbReference type="InterPro" id="IPR013785">
    <property type="entry name" value="Aldolase_TIM"/>
</dbReference>
<dbReference type="GO" id="GO:0006207">
    <property type="term" value="P:'de novo' pyrimidine nucleobase biosynthetic process"/>
    <property type="evidence" value="ECO:0007669"/>
    <property type="project" value="InterPro"/>
</dbReference>
<evidence type="ECO:0000256" key="9">
    <source>
        <dbReference type="ARBA" id="ARBA00022792"/>
    </source>
</evidence>
<sequence>MNRGGLFHFSKRILRSSHLRRSWLRFSRFQSSARSKNKPPKKRRFWTKYRVIGSVIGGVYCGLLLFGVRNDIPLSRFLLVRPMMSLIDPETAHRWAVQLSSQSLTIRSLFGLVDKSAPVDILEVKLWGLTFDNPIGLAAGFDKHGEAIDGMLDMGFGFVEIGSITPEPQEGNPKPRLFRLMEDRAIINRYGFNSEGHDVVANRLQERENSLQRAIGVIGINLGKNKTSPSALEDYSKGIQKLGPFAHYLVINVSSPNTPGLRKLQGRDQLKKLLSELIVVRDEMHKEMQSKSPIKCASCILPKCPLLVKISPDLSQDDRIEIAEVLKEVKIDGIIISNTTISRPKSLKSSFKSEGGGLSGGPLAQMSTELIRDMYRLTNGEIPIIGVGGIKDGADAYEKITAGASLVQLYSSLVFYGPALVARIKRQLTDHVLADGFDNIREAIGADHRGAPGPENADG</sequence>
<proteinExistence type="evidence at transcript level"/>
<dbReference type="InterPro" id="IPR050074">
    <property type="entry name" value="DHO_dehydrogenase"/>
</dbReference>
<dbReference type="GO" id="GO:0005743">
    <property type="term" value="C:mitochondrial inner membrane"/>
    <property type="evidence" value="ECO:0007669"/>
    <property type="project" value="UniProtKB-SubCell"/>
</dbReference>
<evidence type="ECO:0000256" key="5">
    <source>
        <dbReference type="ARBA" id="ARBA00017599"/>
    </source>
</evidence>
<dbReference type="PANTHER" id="PTHR48109:SF4">
    <property type="entry name" value="DIHYDROOROTATE DEHYDROGENASE (QUINONE), MITOCHONDRIAL"/>
    <property type="match status" value="1"/>
</dbReference>
<keyword evidence="11 16" id="KW-1133">Transmembrane helix</keyword>
<keyword evidence="14 16" id="KW-0472">Membrane</keyword>
<reference evidence="18" key="2">
    <citation type="journal article" date="2018" name="Biosci. Biotechnol. Biochem.">
        <title>Polysaccharide hydrolase of the hadal zone amphipods Hirondellea gigas.</title>
        <authorList>
            <person name="Kobayashi H."/>
            <person name="Nagahama T."/>
            <person name="Arai W."/>
            <person name="Sasagawa Y."/>
            <person name="Umeda M."/>
            <person name="Hayashi T."/>
            <person name="Nikaido I."/>
            <person name="Watanabe H."/>
            <person name="Oguri K."/>
            <person name="Kitazato H."/>
            <person name="Fujioka K."/>
            <person name="Kido Y."/>
            <person name="Takami H."/>
        </authorList>
    </citation>
    <scope>NUCLEOTIDE SEQUENCE</scope>
    <source>
        <tissue evidence="18">Whole body</tissue>
    </source>
</reference>
<dbReference type="EC" id="1.3.5.2" evidence="4 16"/>
<dbReference type="InterPro" id="IPR001295">
    <property type="entry name" value="Dihydroorotate_DH_CS"/>
</dbReference>
<evidence type="ECO:0000256" key="11">
    <source>
        <dbReference type="ARBA" id="ARBA00022989"/>
    </source>
</evidence>
<evidence type="ECO:0000256" key="10">
    <source>
        <dbReference type="ARBA" id="ARBA00022946"/>
    </source>
</evidence>
<name>A0A2P2I4W3_9CRUS</name>
<evidence type="ECO:0000256" key="8">
    <source>
        <dbReference type="ARBA" id="ARBA00022692"/>
    </source>
</evidence>
<dbReference type="SUPFAM" id="SSF51395">
    <property type="entry name" value="FMN-linked oxidoreductases"/>
    <property type="match status" value="1"/>
</dbReference>
<evidence type="ECO:0000256" key="4">
    <source>
        <dbReference type="ARBA" id="ARBA00012791"/>
    </source>
</evidence>
<dbReference type="InterPro" id="IPR005719">
    <property type="entry name" value="Dihydroorotate_DH_2"/>
</dbReference>
<keyword evidence="9 16" id="KW-0999">Mitochondrion inner membrane</keyword>
<evidence type="ECO:0000313" key="19">
    <source>
        <dbReference type="EMBL" id="LAC22586.1"/>
    </source>
</evidence>
<dbReference type="PANTHER" id="PTHR48109">
    <property type="entry name" value="DIHYDROOROTATE DEHYDROGENASE (QUINONE), MITOCHONDRIAL-RELATED"/>
    <property type="match status" value="1"/>
</dbReference>
<dbReference type="InterPro" id="IPR005720">
    <property type="entry name" value="Dihydroorotate_DH_cat"/>
</dbReference>
<dbReference type="GO" id="GO:0044205">
    <property type="term" value="P:'de novo' UMP biosynthetic process"/>
    <property type="evidence" value="ECO:0007669"/>
    <property type="project" value="UniProtKB-UniPathway"/>
</dbReference>
<dbReference type="NCBIfam" id="NF003645">
    <property type="entry name" value="PRK05286.1-2"/>
    <property type="match status" value="1"/>
</dbReference>
<comment type="pathway">
    <text evidence="2 16">Pyrimidine metabolism; UMP biosynthesis via de novo pathway; orotate from (S)-dihydroorotate (quinone route): step 1/1.</text>
</comment>
<dbReference type="NCBIfam" id="NF003652">
    <property type="entry name" value="PRK05286.2-5"/>
    <property type="match status" value="1"/>
</dbReference>
<dbReference type="NCBIfam" id="TIGR01036">
    <property type="entry name" value="pyrD_sub2"/>
    <property type="match status" value="1"/>
</dbReference>
<comment type="cofactor">
    <cofactor evidence="16">
        <name>FMN</name>
        <dbReference type="ChEBI" id="CHEBI:58210"/>
    </cofactor>
    <text evidence="16">Binds 1 FMN per subunit.</text>
</comment>
<evidence type="ECO:0000256" key="12">
    <source>
        <dbReference type="ARBA" id="ARBA00023002"/>
    </source>
</evidence>
<evidence type="ECO:0000256" key="2">
    <source>
        <dbReference type="ARBA" id="ARBA00005161"/>
    </source>
</evidence>
<keyword evidence="7 16" id="KW-0288">FMN</keyword>
<keyword evidence="13 16" id="KW-0496">Mitochondrion</keyword>
<comment type="similarity">
    <text evidence="3 16">Belongs to the dihydroorotate dehydrogenase family. Type 2 subfamily.</text>
</comment>
<dbReference type="PROSITE" id="PS00912">
    <property type="entry name" value="DHODEHASE_2"/>
    <property type="match status" value="1"/>
</dbReference>
<evidence type="ECO:0000259" key="17">
    <source>
        <dbReference type="Pfam" id="PF01180"/>
    </source>
</evidence>
<dbReference type="HAMAP" id="MF_00225">
    <property type="entry name" value="DHO_dh_type2"/>
    <property type="match status" value="1"/>
</dbReference>
<reference evidence="19" key="1">
    <citation type="submission" date="2017-11" db="EMBL/GenBank/DDBJ databases">
        <title>The sensing device of the deep-sea amphipod.</title>
        <authorList>
            <person name="Kobayashi H."/>
            <person name="Nagahama T."/>
            <person name="Arai W."/>
            <person name="Sasagawa Y."/>
            <person name="Umeda M."/>
            <person name="Hayashi T."/>
            <person name="Nikaido I."/>
            <person name="Watanabe H."/>
            <person name="Oguri K."/>
            <person name="Kitazato H."/>
            <person name="Fujioka K."/>
            <person name="Kido Y."/>
            <person name="Takami H."/>
        </authorList>
    </citation>
    <scope>NUCLEOTIDE SEQUENCE</scope>
    <source>
        <tissue evidence="19">Whole body</tissue>
    </source>
</reference>
<dbReference type="FunFam" id="3.20.20.70:FF:000066">
    <property type="entry name" value="Dihydroorotate dehydrogenase (quinone), mitochondrial"/>
    <property type="match status" value="1"/>
</dbReference>
<dbReference type="EMBL" id="IACF01003457">
    <property type="protein sequence ID" value="LAB69073.1"/>
    <property type="molecule type" value="mRNA"/>
</dbReference>
<evidence type="ECO:0000256" key="3">
    <source>
        <dbReference type="ARBA" id="ARBA00005359"/>
    </source>
</evidence>